<dbReference type="InterPro" id="IPR004345">
    <property type="entry name" value="TB2_DP1_HVA22"/>
</dbReference>
<keyword evidence="2" id="KW-1185">Reference proteome</keyword>
<protein>
    <submittedName>
        <fullName evidence="1">Protein HVA22</fullName>
    </submittedName>
</protein>
<dbReference type="EMBL" id="BKCP01005050">
    <property type="protein sequence ID" value="GER35930.1"/>
    <property type="molecule type" value="Genomic_DNA"/>
</dbReference>
<gene>
    <name evidence="1" type="ORF">STAS_12237</name>
</gene>
<dbReference type="Pfam" id="PF03134">
    <property type="entry name" value="TB2_DP1_HVA22"/>
    <property type="match status" value="1"/>
</dbReference>
<evidence type="ECO:0000313" key="1">
    <source>
        <dbReference type="EMBL" id="GER35930.1"/>
    </source>
</evidence>
<reference evidence="2" key="1">
    <citation type="journal article" date="2019" name="Curr. Biol.">
        <title>Genome Sequence of Striga asiatica Provides Insight into the Evolution of Plant Parasitism.</title>
        <authorList>
            <person name="Yoshida S."/>
            <person name="Kim S."/>
            <person name="Wafula E.K."/>
            <person name="Tanskanen J."/>
            <person name="Kim Y.M."/>
            <person name="Honaas L."/>
            <person name="Yang Z."/>
            <person name="Spallek T."/>
            <person name="Conn C.E."/>
            <person name="Ichihashi Y."/>
            <person name="Cheong K."/>
            <person name="Cui S."/>
            <person name="Der J.P."/>
            <person name="Gundlach H."/>
            <person name="Jiao Y."/>
            <person name="Hori C."/>
            <person name="Ishida J.K."/>
            <person name="Kasahara H."/>
            <person name="Kiba T."/>
            <person name="Kim M.S."/>
            <person name="Koo N."/>
            <person name="Laohavisit A."/>
            <person name="Lee Y.H."/>
            <person name="Lumba S."/>
            <person name="McCourt P."/>
            <person name="Mortimer J.C."/>
            <person name="Mutuku J.M."/>
            <person name="Nomura T."/>
            <person name="Sasaki-Sekimoto Y."/>
            <person name="Seto Y."/>
            <person name="Wang Y."/>
            <person name="Wakatake T."/>
            <person name="Sakakibara H."/>
            <person name="Demura T."/>
            <person name="Yamaguchi S."/>
            <person name="Yoneyama K."/>
            <person name="Manabe R.I."/>
            <person name="Nelson D.C."/>
            <person name="Schulman A.H."/>
            <person name="Timko M.P."/>
            <person name="dePamphilis C.W."/>
            <person name="Choi D."/>
            <person name="Shirasu K."/>
        </authorList>
    </citation>
    <scope>NUCLEOTIDE SEQUENCE [LARGE SCALE GENOMIC DNA]</scope>
    <source>
        <strain evidence="2">cv. UVA1</strain>
    </source>
</reference>
<dbReference type="OrthoDB" id="10009287at2759"/>
<organism evidence="1 2">
    <name type="scientific">Striga asiatica</name>
    <name type="common">Asiatic witchweed</name>
    <name type="synonym">Buchnera asiatica</name>
    <dbReference type="NCBI Taxonomy" id="4170"/>
    <lineage>
        <taxon>Eukaryota</taxon>
        <taxon>Viridiplantae</taxon>
        <taxon>Streptophyta</taxon>
        <taxon>Embryophyta</taxon>
        <taxon>Tracheophyta</taxon>
        <taxon>Spermatophyta</taxon>
        <taxon>Magnoliopsida</taxon>
        <taxon>eudicotyledons</taxon>
        <taxon>Gunneridae</taxon>
        <taxon>Pentapetalae</taxon>
        <taxon>asterids</taxon>
        <taxon>lamiids</taxon>
        <taxon>Lamiales</taxon>
        <taxon>Orobanchaceae</taxon>
        <taxon>Buchnereae</taxon>
        <taxon>Striga</taxon>
    </lineage>
</organism>
<comment type="caution">
    <text evidence="1">The sequence shown here is derived from an EMBL/GenBank/DDBJ whole genome shotgun (WGS) entry which is preliminary data.</text>
</comment>
<dbReference type="AlphaFoldDB" id="A0A5A7PSW8"/>
<proteinExistence type="predicted"/>
<sequence length="225" mass="25961">MRSLSSTTNSSRKTRRISVFQRLSYCTNPPANGVSKPVQSANARRRDSTSNLMFLVSHARNGNKDYSVITTENNKNSSFTFRLVPDDDDDFPHNLSSLIRVENYTVHEFSGYPVMGSCDSYIWVLCAQNPHPYDLLLPFWSYAKLIITCWLVIPYISEAAYVYEQYVRPYLVTRQKSLNIWYVPKKKDIFSKPDDILTAAEKHIQENGSEAFEKMINRVCREGSF</sequence>
<evidence type="ECO:0000313" key="2">
    <source>
        <dbReference type="Proteomes" id="UP000325081"/>
    </source>
</evidence>
<name>A0A5A7PSW8_STRAF</name>
<accession>A0A5A7PSW8</accession>
<dbReference type="Proteomes" id="UP000325081">
    <property type="component" value="Unassembled WGS sequence"/>
</dbReference>